<evidence type="ECO:0000256" key="1">
    <source>
        <dbReference type="SAM" id="MobiDB-lite"/>
    </source>
</evidence>
<protein>
    <submittedName>
        <fullName evidence="2">Uncharacterized protein</fullName>
    </submittedName>
</protein>
<gene>
    <name evidence="2" type="ORF">BU26DRAFT_567975</name>
</gene>
<reference evidence="2" key="1">
    <citation type="journal article" date="2020" name="Stud. Mycol.">
        <title>101 Dothideomycetes genomes: a test case for predicting lifestyles and emergence of pathogens.</title>
        <authorList>
            <person name="Haridas S."/>
            <person name="Albert R."/>
            <person name="Binder M."/>
            <person name="Bloem J."/>
            <person name="Labutti K."/>
            <person name="Salamov A."/>
            <person name="Andreopoulos B."/>
            <person name="Baker S."/>
            <person name="Barry K."/>
            <person name="Bills G."/>
            <person name="Bluhm B."/>
            <person name="Cannon C."/>
            <person name="Castanera R."/>
            <person name="Culley D."/>
            <person name="Daum C."/>
            <person name="Ezra D."/>
            <person name="Gonzalez J."/>
            <person name="Henrissat B."/>
            <person name="Kuo A."/>
            <person name="Liang C."/>
            <person name="Lipzen A."/>
            <person name="Lutzoni F."/>
            <person name="Magnuson J."/>
            <person name="Mondo S."/>
            <person name="Nolan M."/>
            <person name="Ohm R."/>
            <person name="Pangilinan J."/>
            <person name="Park H.-J."/>
            <person name="Ramirez L."/>
            <person name="Alfaro M."/>
            <person name="Sun H."/>
            <person name="Tritt A."/>
            <person name="Yoshinaga Y."/>
            <person name="Zwiers L.-H."/>
            <person name="Turgeon B."/>
            <person name="Goodwin S."/>
            <person name="Spatafora J."/>
            <person name="Crous P."/>
            <person name="Grigoriev I."/>
        </authorList>
    </citation>
    <scope>NUCLEOTIDE SEQUENCE</scope>
    <source>
        <strain evidence="2">CBS 122368</strain>
    </source>
</reference>
<dbReference type="RefSeq" id="XP_033680390.1">
    <property type="nucleotide sequence ID" value="XM_033833722.1"/>
</dbReference>
<keyword evidence="3" id="KW-1185">Reference proteome</keyword>
<accession>A0A6A6I4Z1</accession>
<evidence type="ECO:0000313" key="3">
    <source>
        <dbReference type="Proteomes" id="UP000800094"/>
    </source>
</evidence>
<dbReference type="EMBL" id="ML987200">
    <property type="protein sequence ID" value="KAF2245386.1"/>
    <property type="molecule type" value="Genomic_DNA"/>
</dbReference>
<organism evidence="2 3">
    <name type="scientific">Trematosphaeria pertusa</name>
    <dbReference type="NCBI Taxonomy" id="390896"/>
    <lineage>
        <taxon>Eukaryota</taxon>
        <taxon>Fungi</taxon>
        <taxon>Dikarya</taxon>
        <taxon>Ascomycota</taxon>
        <taxon>Pezizomycotina</taxon>
        <taxon>Dothideomycetes</taxon>
        <taxon>Pleosporomycetidae</taxon>
        <taxon>Pleosporales</taxon>
        <taxon>Massarineae</taxon>
        <taxon>Trematosphaeriaceae</taxon>
        <taxon>Trematosphaeria</taxon>
    </lineage>
</organism>
<evidence type="ECO:0000313" key="2">
    <source>
        <dbReference type="EMBL" id="KAF2245386.1"/>
    </source>
</evidence>
<name>A0A6A6I4Z1_9PLEO</name>
<feature type="region of interest" description="Disordered" evidence="1">
    <location>
        <begin position="174"/>
        <end position="274"/>
    </location>
</feature>
<dbReference type="AlphaFoldDB" id="A0A6A6I4Z1"/>
<dbReference type="GeneID" id="54587052"/>
<sequence length="312" mass="35848">MARCWHERVVREDEDIDLPNTPHKARKVRGILASLWHVQWNHFDMKTQKPLMWHWDLNRGRLELTPWALSYYDHHLEALRNSSQEIQDAYRRGEGKERVLVFRNLKGPKKTQEPRGMGEGLTTVSCWWDVPDGGVDLEPVYATRGGSAPLSLEYQTALEKEGFVFNKEAQEEVRRAAAPATKKRNRNQAFSREPNDNSAPTTGDRSLRRPIIDLNGEDSDSVESMNSADSSLHNDTTPSKAARRPKGNNKIEAPKMASKEEMAETRNTTVEQQRNKIDLNHSEVMFHRLQYAAQADAAVQQPTRNRPRLRFD</sequence>
<dbReference type="OrthoDB" id="10504213at2759"/>
<proteinExistence type="predicted"/>
<feature type="compositionally biased region" description="Polar residues" evidence="1">
    <location>
        <begin position="222"/>
        <end position="239"/>
    </location>
</feature>
<dbReference type="Proteomes" id="UP000800094">
    <property type="component" value="Unassembled WGS sequence"/>
</dbReference>